<feature type="domain" description="AAA+ ATPase" evidence="10">
    <location>
        <begin position="243"/>
        <end position="379"/>
    </location>
</feature>
<keyword evidence="7 8" id="KW-0413">Isomerase</keyword>
<evidence type="ECO:0000256" key="4">
    <source>
        <dbReference type="ARBA" id="ARBA00022741"/>
    </source>
</evidence>
<dbReference type="GO" id="GO:0008568">
    <property type="term" value="F:microtubule severing ATPase activity"/>
    <property type="evidence" value="ECO:0007669"/>
    <property type="project" value="UniProtKB-EC"/>
</dbReference>
<feature type="compositionally biased region" description="Pro residues" evidence="9">
    <location>
        <begin position="90"/>
        <end position="103"/>
    </location>
</feature>
<dbReference type="AlphaFoldDB" id="A0A3P6T7B7"/>
<evidence type="ECO:0000313" key="11">
    <source>
        <dbReference type="EMBL" id="VDK78753.1"/>
    </source>
</evidence>
<keyword evidence="6 8" id="KW-0206">Cytoskeleton</keyword>
<name>A0A3P6T7B7_LITSI</name>
<feature type="region of interest" description="Disordered" evidence="9">
    <location>
        <begin position="151"/>
        <end position="184"/>
    </location>
</feature>
<feature type="binding site" evidence="8">
    <location>
        <begin position="251"/>
        <end position="258"/>
    </location>
    <ligand>
        <name>ATP</name>
        <dbReference type="ChEBI" id="CHEBI:30616"/>
    </ligand>
</feature>
<dbReference type="FunFam" id="1.10.8.60:FF:000025">
    <property type="entry name" value="Katanin p60 ATPase-containing subunit A1"/>
    <property type="match status" value="1"/>
</dbReference>
<dbReference type="EC" id="5.6.1.1" evidence="8"/>
<dbReference type="GO" id="GO:0000922">
    <property type="term" value="C:spindle pole"/>
    <property type="evidence" value="ECO:0007669"/>
    <property type="project" value="UniProtKB-SubCell"/>
</dbReference>
<keyword evidence="8" id="KW-0131">Cell cycle</keyword>
<accession>A0A3P6T7B7</accession>
<evidence type="ECO:0000256" key="3">
    <source>
        <dbReference type="ARBA" id="ARBA00022701"/>
    </source>
</evidence>
<dbReference type="InterPro" id="IPR015415">
    <property type="entry name" value="Spast_Vps4_C"/>
</dbReference>
<comment type="subunit">
    <text evidence="8">Can homooligomerize into hexameric rings, which may be promoted by interaction with microtubules. Interacts with KATNB1, which may serve as a targeting subunit.</text>
</comment>
<keyword evidence="8" id="KW-0132">Cell division</keyword>
<sequence length="487" mass="53955">MEWEISESYQAAKQAAIRRKYDQSALFLRTALSLIERRLNGISTDDPNRDQLLKAKSVLKLNVERMNGIADIVSQMRQMAGVTTATSPVDAPPSDPDVWPLPPLTKKTSAIPSPKSTNKKQMSSRVSSKTKKGAVGKSVYVSAGGRNIKRDASLGHASANELSEVPAKEEDSNSNDKGGNGKVFDDRGFDKELLEIIERDIMQKRPDVHWDDIAGLDEAKKLLKEAVILPSVMPNFFKGIRRPWRGVCMVGPPGTGKTMLAKAVATESQTTFFCVSSATLTSKYRGDSEKLVQLLFKMARFYAPSTIFIDEIDSLCSRRGADSEHEASRRVKSELLTQMDGCSPDVSRVLVLAATNFPWDLDEALRRRLEKRIYIPLPDKTNRLQLLKLALAEVSIDDEVNLETVADSLDGYSGADITNVCREAAMMSMRVRIANLTAEEIKALTQEEVDLPITSSDFLQAIQNTSPSVSYCDVQKYEKWIHDYGAA</sequence>
<dbReference type="PANTHER" id="PTHR23074">
    <property type="entry name" value="AAA DOMAIN-CONTAINING"/>
    <property type="match status" value="1"/>
</dbReference>
<keyword evidence="5 8" id="KW-0067">ATP-binding</keyword>
<keyword evidence="2 8" id="KW-0963">Cytoplasm</keyword>
<keyword evidence="8" id="KW-0498">Mitosis</keyword>
<dbReference type="InterPro" id="IPR003960">
    <property type="entry name" value="ATPase_AAA_CS"/>
</dbReference>
<dbReference type="GO" id="GO:0016887">
    <property type="term" value="F:ATP hydrolysis activity"/>
    <property type="evidence" value="ECO:0007669"/>
    <property type="project" value="InterPro"/>
</dbReference>
<dbReference type="InterPro" id="IPR027417">
    <property type="entry name" value="P-loop_NTPase"/>
</dbReference>
<dbReference type="EMBL" id="UYRX01000258">
    <property type="protein sequence ID" value="VDK78753.1"/>
    <property type="molecule type" value="Genomic_DNA"/>
</dbReference>
<evidence type="ECO:0000256" key="1">
    <source>
        <dbReference type="ARBA" id="ARBA00004245"/>
    </source>
</evidence>
<dbReference type="InterPro" id="IPR003959">
    <property type="entry name" value="ATPase_AAA_core"/>
</dbReference>
<evidence type="ECO:0000256" key="2">
    <source>
        <dbReference type="ARBA" id="ARBA00022490"/>
    </source>
</evidence>
<dbReference type="GO" id="GO:0005737">
    <property type="term" value="C:cytoplasm"/>
    <property type="evidence" value="ECO:0007669"/>
    <property type="project" value="UniProtKB-SubCell"/>
</dbReference>
<dbReference type="Gene3D" id="3.40.50.300">
    <property type="entry name" value="P-loop containing nucleotide triphosphate hydrolases"/>
    <property type="match status" value="1"/>
</dbReference>
<dbReference type="HAMAP" id="MF_03023">
    <property type="entry name" value="Katanin_p60_A1"/>
    <property type="match status" value="1"/>
</dbReference>
<dbReference type="Pfam" id="PF09336">
    <property type="entry name" value="Vps4_C"/>
    <property type="match status" value="1"/>
</dbReference>
<proteinExistence type="inferred from homology"/>
<evidence type="ECO:0000256" key="5">
    <source>
        <dbReference type="ARBA" id="ARBA00022840"/>
    </source>
</evidence>
<dbReference type="OrthoDB" id="5334845at2759"/>
<dbReference type="GO" id="GO:0005524">
    <property type="term" value="F:ATP binding"/>
    <property type="evidence" value="ECO:0007669"/>
    <property type="project" value="UniProtKB-KW"/>
</dbReference>
<comment type="similarity">
    <text evidence="8">Belongs to the AAA ATPase family. Katanin p60 subunit A1 subfamily.</text>
</comment>
<reference evidence="11 12" key="1">
    <citation type="submission" date="2018-08" db="EMBL/GenBank/DDBJ databases">
        <authorList>
            <person name="Laetsch R D."/>
            <person name="Stevens L."/>
            <person name="Kumar S."/>
            <person name="Blaxter L. M."/>
        </authorList>
    </citation>
    <scope>NUCLEOTIDE SEQUENCE [LARGE SCALE GENOMIC DNA]</scope>
</reference>
<evidence type="ECO:0000256" key="7">
    <source>
        <dbReference type="ARBA" id="ARBA00023235"/>
    </source>
</evidence>
<evidence type="ECO:0000256" key="9">
    <source>
        <dbReference type="SAM" id="MobiDB-lite"/>
    </source>
</evidence>
<organism evidence="11 12">
    <name type="scientific">Litomosoides sigmodontis</name>
    <name type="common">Filarial nematode worm</name>
    <dbReference type="NCBI Taxonomy" id="42156"/>
    <lineage>
        <taxon>Eukaryota</taxon>
        <taxon>Metazoa</taxon>
        <taxon>Ecdysozoa</taxon>
        <taxon>Nematoda</taxon>
        <taxon>Chromadorea</taxon>
        <taxon>Rhabditida</taxon>
        <taxon>Spirurina</taxon>
        <taxon>Spiruromorpha</taxon>
        <taxon>Filarioidea</taxon>
        <taxon>Onchocercidae</taxon>
        <taxon>Litomosoides</taxon>
    </lineage>
</organism>
<comment type="function">
    <text evidence="8">Catalytic subunit of a complex which severs microtubules in an ATP-dependent manner. Microtubule severing may promote rapid reorganization of cellular microtubule arrays and the release of microtubules from the centrosome following nucleation.</text>
</comment>
<dbReference type="InterPro" id="IPR028596">
    <property type="entry name" value="KATNA1"/>
</dbReference>
<dbReference type="InterPro" id="IPR003593">
    <property type="entry name" value="AAA+_ATPase"/>
</dbReference>
<protein>
    <recommendedName>
        <fullName evidence="8">Katanin p60 ATPase-containing subunit A1</fullName>
        <shortName evidence="8">Katanin p60 subunit A1</shortName>
        <ecNumber evidence="8">5.6.1.1</ecNumber>
    </recommendedName>
    <alternativeName>
        <fullName evidence="8">p60 katanin</fullName>
    </alternativeName>
</protein>
<comment type="catalytic activity">
    <reaction evidence="8">
        <text>n ATP + n H2O + a microtubule = n ADP + n phosphate + (n+1) alpha/beta tubulin heterodimers.</text>
        <dbReference type="EC" id="5.6.1.1"/>
    </reaction>
</comment>
<dbReference type="SUPFAM" id="SSF52540">
    <property type="entry name" value="P-loop containing nucleoside triphosphate hydrolases"/>
    <property type="match status" value="1"/>
</dbReference>
<evidence type="ECO:0000256" key="6">
    <source>
        <dbReference type="ARBA" id="ARBA00023212"/>
    </source>
</evidence>
<dbReference type="GO" id="GO:0008017">
    <property type="term" value="F:microtubule binding"/>
    <property type="evidence" value="ECO:0007669"/>
    <property type="project" value="UniProtKB-UniRule"/>
</dbReference>
<dbReference type="InterPro" id="IPR041569">
    <property type="entry name" value="AAA_lid_3"/>
</dbReference>
<gene>
    <name evidence="8" type="primary">KATNA1</name>
    <name evidence="11" type="ORF">NLS_LOCUS4203</name>
</gene>
<comment type="activity regulation">
    <text evidence="8">ATPase activity is stimulated by microtubules, which promote homooligomerization. ATP-dependent microtubule severing is stimulated by interaction with KATNB1.</text>
</comment>
<dbReference type="FunFam" id="3.40.50.300:FF:000159">
    <property type="entry name" value="Katanin p60 ATPase-containing subunit A1"/>
    <property type="match status" value="1"/>
</dbReference>
<dbReference type="GO" id="GO:0005813">
    <property type="term" value="C:centrosome"/>
    <property type="evidence" value="ECO:0007669"/>
    <property type="project" value="UniProtKB-SubCell"/>
</dbReference>
<keyword evidence="12" id="KW-1185">Reference proteome</keyword>
<dbReference type="Pfam" id="PF17862">
    <property type="entry name" value="AAA_lid_3"/>
    <property type="match status" value="1"/>
</dbReference>
<keyword evidence="3 8" id="KW-0493">Microtubule</keyword>
<dbReference type="PROSITE" id="PS00674">
    <property type="entry name" value="AAA"/>
    <property type="match status" value="1"/>
</dbReference>
<dbReference type="OMA" id="PRDEMHM"/>
<evidence type="ECO:0000259" key="10">
    <source>
        <dbReference type="SMART" id="SM00382"/>
    </source>
</evidence>
<evidence type="ECO:0000256" key="8">
    <source>
        <dbReference type="HAMAP-Rule" id="MF_03023"/>
    </source>
</evidence>
<dbReference type="InterPro" id="IPR050304">
    <property type="entry name" value="MT-severing_AAA_ATPase"/>
</dbReference>
<evidence type="ECO:0000313" key="12">
    <source>
        <dbReference type="Proteomes" id="UP000277928"/>
    </source>
</evidence>
<comment type="subcellular location">
    <subcellularLocation>
        <location evidence="1">Cytoplasm</location>
        <location evidence="1">Cytoskeleton</location>
    </subcellularLocation>
    <subcellularLocation>
        <location evidence="8">Cytoplasm</location>
    </subcellularLocation>
    <subcellularLocation>
        <location evidence="8">Cytoplasm</location>
        <location evidence="8">Cytoskeleton</location>
        <location evidence="8">Microtubule organizing center</location>
        <location evidence="8">Centrosome</location>
    </subcellularLocation>
    <subcellularLocation>
        <location evidence="8">Cytoplasm</location>
        <location evidence="8">Cytoskeleton</location>
        <location evidence="8">Spindle pole</location>
    </subcellularLocation>
    <subcellularLocation>
        <location evidence="8">Cytoplasm</location>
        <location evidence="8">Cytoskeleton</location>
        <location evidence="8">Spindle</location>
    </subcellularLocation>
    <text evidence="8">Predominantly cytoplasmic. Also localized to the interphase centrosome and the mitotic spindle poles. Enhanced recruitment to the mitotic spindle poles requires microtubules and interaction with KATNB1.</text>
</comment>
<dbReference type="SMART" id="SM00382">
    <property type="entry name" value="AAA"/>
    <property type="match status" value="1"/>
</dbReference>
<feature type="region of interest" description="Disordered" evidence="9">
    <location>
        <begin position="83"/>
        <end position="134"/>
    </location>
</feature>
<dbReference type="GO" id="GO:0051301">
    <property type="term" value="P:cell division"/>
    <property type="evidence" value="ECO:0007669"/>
    <property type="project" value="UniProtKB-KW"/>
</dbReference>
<dbReference type="GO" id="GO:0005874">
    <property type="term" value="C:microtubule"/>
    <property type="evidence" value="ECO:0007669"/>
    <property type="project" value="UniProtKB-KW"/>
</dbReference>
<dbReference type="GO" id="GO:0051013">
    <property type="term" value="P:microtubule severing"/>
    <property type="evidence" value="ECO:0007669"/>
    <property type="project" value="UniProtKB-UniRule"/>
</dbReference>
<dbReference type="Gene3D" id="1.10.8.60">
    <property type="match status" value="1"/>
</dbReference>
<dbReference type="Proteomes" id="UP000277928">
    <property type="component" value="Unassembled WGS sequence"/>
</dbReference>
<dbReference type="Pfam" id="PF00004">
    <property type="entry name" value="AAA"/>
    <property type="match status" value="1"/>
</dbReference>
<dbReference type="PANTHER" id="PTHR23074:SF19">
    <property type="entry name" value="KATANIN P60 ATPASE-CONTAINING SUBUNIT A1"/>
    <property type="match status" value="1"/>
</dbReference>
<feature type="compositionally biased region" description="Polar residues" evidence="9">
    <location>
        <begin position="106"/>
        <end position="127"/>
    </location>
</feature>
<keyword evidence="4 8" id="KW-0547">Nucleotide-binding</keyword>
<dbReference type="STRING" id="42156.A0A3P6T7B7"/>